<protein>
    <recommendedName>
        <fullName evidence="5">Peptidase inhibitor family I36</fullName>
    </recommendedName>
</protein>
<dbReference type="AlphaFoldDB" id="A0A846Z7B8"/>
<sequence length="137" mass="14648">MSLRRLGMASGAAVGITVALGIKTSTAHAAPNYDCDRGEVCLFENNNYNENNTNHVYQWTGSDGDYTNNVWYNSTDGLDNEASSVKNNGGGSYNVTLYQHTSGGGANTTYAPGTSDPSLSNNNIGDNRASSHYWTHV</sequence>
<dbReference type="Gene3D" id="2.60.20.10">
    <property type="entry name" value="Crystallins"/>
    <property type="match status" value="1"/>
</dbReference>
<organism evidence="3 4">
    <name type="scientific">Actinomadura latina</name>
    <dbReference type="NCBI Taxonomy" id="163603"/>
    <lineage>
        <taxon>Bacteria</taxon>
        <taxon>Bacillati</taxon>
        <taxon>Actinomycetota</taxon>
        <taxon>Actinomycetes</taxon>
        <taxon>Streptosporangiales</taxon>
        <taxon>Thermomonosporaceae</taxon>
        <taxon>Actinomadura</taxon>
    </lineage>
</organism>
<accession>A0A846Z7B8</accession>
<keyword evidence="4" id="KW-1185">Reference proteome</keyword>
<name>A0A846Z7B8_9ACTN</name>
<dbReference type="Pfam" id="PF03995">
    <property type="entry name" value="Inhibitor_I36"/>
    <property type="match status" value="1"/>
</dbReference>
<evidence type="ECO:0000313" key="3">
    <source>
        <dbReference type="EMBL" id="NKZ06495.1"/>
    </source>
</evidence>
<dbReference type="Proteomes" id="UP000579250">
    <property type="component" value="Unassembled WGS sequence"/>
</dbReference>
<keyword evidence="2" id="KW-0732">Signal</keyword>
<feature type="signal peptide" evidence="2">
    <location>
        <begin position="1"/>
        <end position="29"/>
    </location>
</feature>
<feature type="chain" id="PRO_5032370622" description="Peptidase inhibitor family I36" evidence="2">
    <location>
        <begin position="30"/>
        <end position="137"/>
    </location>
</feature>
<evidence type="ECO:0000256" key="1">
    <source>
        <dbReference type="SAM" id="MobiDB-lite"/>
    </source>
</evidence>
<dbReference type="EMBL" id="JAAXPI010000036">
    <property type="protein sequence ID" value="NKZ06495.1"/>
    <property type="molecule type" value="Genomic_DNA"/>
</dbReference>
<reference evidence="3 4" key="1">
    <citation type="submission" date="2020-04" db="EMBL/GenBank/DDBJ databases">
        <title>MicrobeNet Type strains.</title>
        <authorList>
            <person name="Nicholson A.C."/>
        </authorList>
    </citation>
    <scope>NUCLEOTIDE SEQUENCE [LARGE SCALE GENOMIC DNA]</scope>
    <source>
        <strain evidence="3 4">ATCC BAA-277</strain>
    </source>
</reference>
<evidence type="ECO:0000313" key="4">
    <source>
        <dbReference type="Proteomes" id="UP000579250"/>
    </source>
</evidence>
<gene>
    <name evidence="3" type="ORF">HGB48_22490</name>
</gene>
<proteinExistence type="predicted"/>
<dbReference type="RefSeq" id="WP_083947157.1">
    <property type="nucleotide sequence ID" value="NZ_JAAXPI010000036.1"/>
</dbReference>
<evidence type="ECO:0008006" key="5">
    <source>
        <dbReference type="Google" id="ProtNLM"/>
    </source>
</evidence>
<comment type="caution">
    <text evidence="3">The sequence shown here is derived from an EMBL/GenBank/DDBJ whole genome shotgun (WGS) entry which is preliminary data.</text>
</comment>
<evidence type="ECO:0000256" key="2">
    <source>
        <dbReference type="SAM" id="SignalP"/>
    </source>
</evidence>
<feature type="region of interest" description="Disordered" evidence="1">
    <location>
        <begin position="106"/>
        <end position="137"/>
    </location>
</feature>